<keyword evidence="1" id="KW-0175">Coiled coil</keyword>
<feature type="region of interest" description="Disordered" evidence="2">
    <location>
        <begin position="293"/>
        <end position="353"/>
    </location>
</feature>
<feature type="coiled-coil region" evidence="1">
    <location>
        <begin position="418"/>
        <end position="501"/>
    </location>
</feature>
<keyword evidence="4" id="KW-1185">Reference proteome</keyword>
<evidence type="ECO:0000313" key="4">
    <source>
        <dbReference type="Proteomes" id="UP000501690"/>
    </source>
</evidence>
<sequence>MSSSSLSDKSASRIHSDRVGTSSAQPSSNSTSSDEESLSDIPLRSGYEWVDSIVLEYFSKYKWSSSIRRFAEAYAILDEDSPDEVVSLDRVGRVDNACHGREGYSDEFFYMYAVLFTNLHVRLPFDEFTVGVLRILNVAPLQLHPNAWAALQAFSTRPKEPVRWLSLFGQPRIGLLAPYSSSFKNYKNTFFRVVINHVGRSYFFDGDTPKFPFYWTRNPLHYDEWPQTMMSAENCKVLNLLDSLSRRLPTKRIVAILSSPRPRGDMLALMASHEGVGAGQKSRFHLLREKLNERKKGGDNAPGTSSATQPKGALGVGSPRPPPAAEKKKRKTAQKDAGSSRPPSPKRSRVSGDASYQRLMGAEMQIYDGMSITISQEEANLITESPLPSLMKAFAEFQSRALVIGRHMGHELIKVGQTEDLEAEIASLKKQLRVTNTEKDKLAGEVGDFQKQLQQAIGDRKSWRNRYLEAEEKLKKSSEEASALKRSLDEMKTAHAELDKEVWELREGVVEEHELGFRKALRQAALLFDIPADDDHFDVGKDVYQKALVRIEDIHVISDQAEDTPPTPTAEDTERSRDGNADGAGDKD</sequence>
<dbReference type="Proteomes" id="UP000501690">
    <property type="component" value="Linkage Group LG2"/>
</dbReference>
<gene>
    <name evidence="3" type="ORF">DEO72_LG2g2532</name>
</gene>
<name>A0A4D6L133_VIGUN</name>
<feature type="region of interest" description="Disordered" evidence="2">
    <location>
        <begin position="556"/>
        <end position="588"/>
    </location>
</feature>
<reference evidence="3 4" key="1">
    <citation type="submission" date="2019-04" db="EMBL/GenBank/DDBJ databases">
        <title>An improved genome assembly and genetic linkage map for asparagus bean, Vigna unguiculata ssp. sesquipedialis.</title>
        <authorList>
            <person name="Xia Q."/>
            <person name="Zhang R."/>
            <person name="Dong Y."/>
        </authorList>
    </citation>
    <scope>NUCLEOTIDE SEQUENCE [LARGE SCALE GENOMIC DNA]</scope>
    <source>
        <tissue evidence="3">Leaf</tissue>
    </source>
</reference>
<evidence type="ECO:0000256" key="1">
    <source>
        <dbReference type="SAM" id="Coils"/>
    </source>
</evidence>
<dbReference type="AlphaFoldDB" id="A0A4D6L133"/>
<evidence type="ECO:0000313" key="3">
    <source>
        <dbReference type="EMBL" id="QCD82197.1"/>
    </source>
</evidence>
<protein>
    <recommendedName>
        <fullName evidence="5">Transposase</fullName>
    </recommendedName>
</protein>
<evidence type="ECO:0008006" key="5">
    <source>
        <dbReference type="Google" id="ProtNLM"/>
    </source>
</evidence>
<proteinExistence type="predicted"/>
<feature type="compositionally biased region" description="Basic and acidic residues" evidence="2">
    <location>
        <begin position="572"/>
        <end position="588"/>
    </location>
</feature>
<dbReference type="EMBL" id="CP039346">
    <property type="protein sequence ID" value="QCD82197.1"/>
    <property type="molecule type" value="Genomic_DNA"/>
</dbReference>
<evidence type="ECO:0000256" key="2">
    <source>
        <dbReference type="SAM" id="MobiDB-lite"/>
    </source>
</evidence>
<organism evidence="3 4">
    <name type="scientific">Vigna unguiculata</name>
    <name type="common">Cowpea</name>
    <dbReference type="NCBI Taxonomy" id="3917"/>
    <lineage>
        <taxon>Eukaryota</taxon>
        <taxon>Viridiplantae</taxon>
        <taxon>Streptophyta</taxon>
        <taxon>Embryophyta</taxon>
        <taxon>Tracheophyta</taxon>
        <taxon>Spermatophyta</taxon>
        <taxon>Magnoliopsida</taxon>
        <taxon>eudicotyledons</taxon>
        <taxon>Gunneridae</taxon>
        <taxon>Pentapetalae</taxon>
        <taxon>rosids</taxon>
        <taxon>fabids</taxon>
        <taxon>Fabales</taxon>
        <taxon>Fabaceae</taxon>
        <taxon>Papilionoideae</taxon>
        <taxon>50 kb inversion clade</taxon>
        <taxon>NPAAA clade</taxon>
        <taxon>indigoferoid/millettioid clade</taxon>
        <taxon>Phaseoleae</taxon>
        <taxon>Vigna</taxon>
    </lineage>
</organism>
<accession>A0A4D6L133</accession>
<feature type="compositionally biased region" description="Low complexity" evidence="2">
    <location>
        <begin position="22"/>
        <end position="32"/>
    </location>
</feature>
<dbReference type="Gene3D" id="1.20.5.1160">
    <property type="entry name" value="Vasodilator-stimulated phosphoprotein"/>
    <property type="match status" value="1"/>
</dbReference>
<feature type="region of interest" description="Disordered" evidence="2">
    <location>
        <begin position="1"/>
        <end position="38"/>
    </location>
</feature>